<feature type="domain" description="CUB" evidence="5">
    <location>
        <begin position="219"/>
        <end position="329"/>
    </location>
</feature>
<dbReference type="CDD" id="cd00041">
    <property type="entry name" value="CUB"/>
    <property type="match status" value="1"/>
</dbReference>
<dbReference type="SUPFAM" id="SSF49854">
    <property type="entry name" value="Spermadhesin, CUB domain"/>
    <property type="match status" value="1"/>
</dbReference>
<evidence type="ECO:0000256" key="1">
    <source>
        <dbReference type="ARBA" id="ARBA00022737"/>
    </source>
</evidence>
<dbReference type="Pfam" id="PF00431">
    <property type="entry name" value="CUB"/>
    <property type="match status" value="1"/>
</dbReference>
<sequence length="424" mass="46648">MCQPQNIGRIITSRSNFIRIFFHSDLSITGRGFNVTLSTQDACIPANLTVTSYNSTSITLSWVVPEDQNNTFFSFVSLFSSANKIQNYTTTNKELTFTGLSPGTTYSVSVSSLCNGTESIPSTNDVQTGPNPPLNITVVEQGVLFAFVRWTAPNDPNKDSYRYLVTWSRNGHSISTTVYSTERNITSLVPGKNYTVTVTSSYISTYSQPATTTFIAVPCGGRVRTGRWLSSPGYPQYIYSNIDCVWDIEAPLGHVVSLTVVDLDYYSNSWCYRGWLAVRYNHTSQRDITMCRYSDVGRTIISPSNTMRIFYHSTYYYGTERFNVTLSSQETTISAPDKTTQPGSSATTLHIPTTSRATGETTISPPDTTPQTMSSSTTHLVSRTSATSSKTSSMSTSTAGIFMKCLFFNNSGPTPNAGKLSFNV</sequence>
<keyword evidence="1" id="KW-0677">Repeat</keyword>
<dbReference type="Ensembl" id="ENSEBUT00000006690.1">
    <property type="protein sequence ID" value="ENSEBUP00000006237.1"/>
    <property type="gene ID" value="ENSEBUG00000004128.1"/>
</dbReference>
<dbReference type="SMART" id="SM00042">
    <property type="entry name" value="CUB"/>
    <property type="match status" value="1"/>
</dbReference>
<dbReference type="PANTHER" id="PTHR46708:SF2">
    <property type="entry name" value="FIBRONECTIN TYPE-III DOMAIN-CONTAINING PROTEIN"/>
    <property type="match status" value="1"/>
</dbReference>
<evidence type="ECO:0000313" key="7">
    <source>
        <dbReference type="Ensembl" id="ENSEBUP00000006237.1"/>
    </source>
</evidence>
<evidence type="ECO:0000259" key="5">
    <source>
        <dbReference type="PROSITE" id="PS01180"/>
    </source>
</evidence>
<evidence type="ECO:0000313" key="8">
    <source>
        <dbReference type="Proteomes" id="UP000694388"/>
    </source>
</evidence>
<dbReference type="SUPFAM" id="SSF49265">
    <property type="entry name" value="Fibronectin type III"/>
    <property type="match status" value="1"/>
</dbReference>
<feature type="compositionally biased region" description="Low complexity" evidence="4">
    <location>
        <begin position="382"/>
        <end position="393"/>
    </location>
</feature>
<feature type="domain" description="Fibronectin type-III" evidence="6">
    <location>
        <begin position="44"/>
        <end position="132"/>
    </location>
</feature>
<keyword evidence="2" id="KW-1015">Disulfide bond</keyword>
<dbReference type="InterPro" id="IPR050991">
    <property type="entry name" value="ECM_Regulatory_Proteins"/>
</dbReference>
<dbReference type="Gene3D" id="2.60.40.10">
    <property type="entry name" value="Immunoglobulins"/>
    <property type="match status" value="2"/>
</dbReference>
<feature type="region of interest" description="Disordered" evidence="4">
    <location>
        <begin position="333"/>
        <end position="393"/>
    </location>
</feature>
<dbReference type="PROSITE" id="PS01180">
    <property type="entry name" value="CUB"/>
    <property type="match status" value="1"/>
</dbReference>
<dbReference type="InterPro" id="IPR013783">
    <property type="entry name" value="Ig-like_fold"/>
</dbReference>
<feature type="compositionally biased region" description="Polar residues" evidence="4">
    <location>
        <begin position="333"/>
        <end position="381"/>
    </location>
</feature>
<dbReference type="Proteomes" id="UP000694388">
    <property type="component" value="Unplaced"/>
</dbReference>
<accession>A0A8C4NG56</accession>
<evidence type="ECO:0000256" key="3">
    <source>
        <dbReference type="PROSITE-ProRule" id="PRU00059"/>
    </source>
</evidence>
<dbReference type="InterPro" id="IPR000859">
    <property type="entry name" value="CUB_dom"/>
</dbReference>
<comment type="caution">
    <text evidence="3">Lacks conserved residue(s) required for the propagation of feature annotation.</text>
</comment>
<dbReference type="AlphaFoldDB" id="A0A8C4NG56"/>
<protein>
    <submittedName>
        <fullName evidence="7">Uncharacterized protein</fullName>
    </submittedName>
</protein>
<reference evidence="7" key="2">
    <citation type="submission" date="2025-09" db="UniProtKB">
        <authorList>
            <consortium name="Ensembl"/>
        </authorList>
    </citation>
    <scope>IDENTIFICATION</scope>
</reference>
<evidence type="ECO:0000256" key="4">
    <source>
        <dbReference type="SAM" id="MobiDB-lite"/>
    </source>
</evidence>
<feature type="domain" description="Fibronectin type-III" evidence="6">
    <location>
        <begin position="133"/>
        <end position="220"/>
    </location>
</feature>
<keyword evidence="8" id="KW-1185">Reference proteome</keyword>
<dbReference type="CDD" id="cd00063">
    <property type="entry name" value="FN3"/>
    <property type="match status" value="2"/>
</dbReference>
<dbReference type="InterPro" id="IPR003961">
    <property type="entry name" value="FN3_dom"/>
</dbReference>
<dbReference type="Pfam" id="PF00041">
    <property type="entry name" value="fn3"/>
    <property type="match status" value="2"/>
</dbReference>
<dbReference type="GeneTree" id="ENSGT00930000152750"/>
<organism evidence="7 8">
    <name type="scientific">Eptatretus burgeri</name>
    <name type="common">Inshore hagfish</name>
    <dbReference type="NCBI Taxonomy" id="7764"/>
    <lineage>
        <taxon>Eukaryota</taxon>
        <taxon>Metazoa</taxon>
        <taxon>Chordata</taxon>
        <taxon>Craniata</taxon>
        <taxon>Vertebrata</taxon>
        <taxon>Cyclostomata</taxon>
        <taxon>Myxini</taxon>
        <taxon>Myxiniformes</taxon>
        <taxon>Myxinidae</taxon>
        <taxon>Eptatretinae</taxon>
        <taxon>Eptatretus</taxon>
    </lineage>
</organism>
<dbReference type="InterPro" id="IPR036116">
    <property type="entry name" value="FN3_sf"/>
</dbReference>
<dbReference type="SMART" id="SM00060">
    <property type="entry name" value="FN3"/>
    <property type="match status" value="2"/>
</dbReference>
<dbReference type="InterPro" id="IPR035914">
    <property type="entry name" value="Sperma_CUB_dom_sf"/>
</dbReference>
<dbReference type="PROSITE" id="PS50853">
    <property type="entry name" value="FN3"/>
    <property type="match status" value="2"/>
</dbReference>
<dbReference type="Gene3D" id="2.60.120.290">
    <property type="entry name" value="Spermadhesin, CUB domain"/>
    <property type="match status" value="1"/>
</dbReference>
<evidence type="ECO:0000256" key="2">
    <source>
        <dbReference type="ARBA" id="ARBA00023157"/>
    </source>
</evidence>
<reference evidence="7" key="1">
    <citation type="submission" date="2025-08" db="UniProtKB">
        <authorList>
            <consortium name="Ensembl"/>
        </authorList>
    </citation>
    <scope>IDENTIFICATION</scope>
</reference>
<name>A0A8C4NG56_EPTBU</name>
<proteinExistence type="predicted"/>
<dbReference type="PANTHER" id="PTHR46708">
    <property type="entry name" value="TENASCIN"/>
    <property type="match status" value="1"/>
</dbReference>
<evidence type="ECO:0000259" key="6">
    <source>
        <dbReference type="PROSITE" id="PS50853"/>
    </source>
</evidence>